<sequence length="41" mass="4805">MKEAVNAVFFYAYILICMRARKHMDFLVYCEAFENDGMCCG</sequence>
<accession>A0A8S5TDX0</accession>
<organism evidence="1">
    <name type="scientific">Podoviridae sp. ctzXp5</name>
    <dbReference type="NCBI Taxonomy" id="2827758"/>
    <lineage>
        <taxon>Viruses</taxon>
        <taxon>Duplodnaviria</taxon>
        <taxon>Heunggongvirae</taxon>
        <taxon>Uroviricota</taxon>
        <taxon>Caudoviricetes</taxon>
    </lineage>
</organism>
<name>A0A8S5TDX0_9CAUD</name>
<reference evidence="1" key="1">
    <citation type="journal article" date="2021" name="Proc. Natl. Acad. Sci. U.S.A.">
        <title>A Catalog of Tens of Thousands of Viruses from Human Metagenomes Reveals Hidden Associations with Chronic Diseases.</title>
        <authorList>
            <person name="Tisza M.J."/>
            <person name="Buck C.B."/>
        </authorList>
    </citation>
    <scope>NUCLEOTIDE SEQUENCE</scope>
    <source>
        <strain evidence="1">CtzXp5</strain>
    </source>
</reference>
<proteinExistence type="predicted"/>
<evidence type="ECO:0000313" key="1">
    <source>
        <dbReference type="EMBL" id="DAF61470.1"/>
    </source>
</evidence>
<dbReference type="EMBL" id="BK032812">
    <property type="protein sequence ID" value="DAF61470.1"/>
    <property type="molecule type" value="Genomic_DNA"/>
</dbReference>
<protein>
    <submittedName>
        <fullName evidence="1">Uncharacterized protein</fullName>
    </submittedName>
</protein>